<dbReference type="Proteomes" id="UP000662818">
    <property type="component" value="Chromosome"/>
</dbReference>
<name>A0ABX7PIP3_9ACTN</name>
<protein>
    <submittedName>
        <fullName evidence="1">Uncharacterized protein</fullName>
    </submittedName>
</protein>
<reference evidence="1 2" key="1">
    <citation type="submission" date="2017-06" db="EMBL/GenBank/DDBJ databases">
        <title>Complete Genome Sequence of the Soil Carbazole-Degrading Bacterium Nocardioides aromaticivorans IC177.</title>
        <authorList>
            <person name="Vejarano F."/>
            <person name="Suzuki-Minakuchi C."/>
            <person name="Ohtsubo Y."/>
            <person name="Tsuda M."/>
            <person name="Okada K."/>
            <person name="Nojiri H."/>
        </authorList>
    </citation>
    <scope>NUCLEOTIDE SEQUENCE [LARGE SCALE GENOMIC DNA]</scope>
    <source>
        <strain evidence="1 2">IC177</strain>
    </source>
</reference>
<evidence type="ECO:0000313" key="1">
    <source>
        <dbReference type="EMBL" id="QSR25540.1"/>
    </source>
</evidence>
<proteinExistence type="predicted"/>
<evidence type="ECO:0000313" key="2">
    <source>
        <dbReference type="Proteomes" id="UP000662818"/>
    </source>
</evidence>
<keyword evidence="2" id="KW-1185">Reference proteome</keyword>
<organism evidence="1 2">
    <name type="scientific">Nocardioides aromaticivorans</name>
    <dbReference type="NCBI Taxonomy" id="200618"/>
    <lineage>
        <taxon>Bacteria</taxon>
        <taxon>Bacillati</taxon>
        <taxon>Actinomycetota</taxon>
        <taxon>Actinomycetes</taxon>
        <taxon>Propionibacteriales</taxon>
        <taxon>Nocardioidaceae</taxon>
        <taxon>Nocardioides</taxon>
    </lineage>
</organism>
<dbReference type="RefSeq" id="WP_207009771.1">
    <property type="nucleotide sequence ID" value="NZ_CP022295.1"/>
</dbReference>
<dbReference type="EMBL" id="CP022295">
    <property type="protein sequence ID" value="QSR25540.1"/>
    <property type="molecule type" value="Genomic_DNA"/>
</dbReference>
<sequence>MPLDEAQRLHLAFAVYSVTGYRPPNGESDLSSVRNEIEHYVDHLLREHTERALADVEGRINQRASEIGRTSAVGRFTGLCEAAELVRAARQEQNR</sequence>
<accession>A0ABX7PIP3</accession>
<gene>
    <name evidence="1" type="ORF">CFH99_07880</name>
</gene>